<dbReference type="CDD" id="cd08562">
    <property type="entry name" value="GDPD_EcUgpQ_like"/>
    <property type="match status" value="1"/>
</dbReference>
<evidence type="ECO:0000259" key="1">
    <source>
        <dbReference type="PROSITE" id="PS51704"/>
    </source>
</evidence>
<dbReference type="PROSITE" id="PS51704">
    <property type="entry name" value="GP_PDE"/>
    <property type="match status" value="1"/>
</dbReference>
<dbReference type="InterPro" id="IPR030395">
    <property type="entry name" value="GP_PDE_dom"/>
</dbReference>
<dbReference type="HOGENOM" id="CLU_030006_3_2_11"/>
<gene>
    <name evidence="2" type="ORF">HMPREF0044_0212</name>
</gene>
<dbReference type="Proteomes" id="UP000010301">
    <property type="component" value="Unassembled WGS sequence"/>
</dbReference>
<dbReference type="PANTHER" id="PTHR46211">
    <property type="entry name" value="GLYCEROPHOSPHORYL DIESTER PHOSPHODIESTERASE"/>
    <property type="match status" value="1"/>
</dbReference>
<organism evidence="2 3">
    <name type="scientific">Gleimia coleocanis DSM 15436</name>
    <dbReference type="NCBI Taxonomy" id="525245"/>
    <lineage>
        <taxon>Bacteria</taxon>
        <taxon>Bacillati</taxon>
        <taxon>Actinomycetota</taxon>
        <taxon>Actinomycetes</taxon>
        <taxon>Actinomycetales</taxon>
        <taxon>Actinomycetaceae</taxon>
        <taxon>Gleimia</taxon>
    </lineage>
</organism>
<dbReference type="RefSeq" id="WP_006547209.1">
    <property type="nucleotide sequence ID" value="NZ_DS999545.1"/>
</dbReference>
<proteinExistence type="predicted"/>
<dbReference type="GO" id="GO:0008081">
    <property type="term" value="F:phosphoric diester hydrolase activity"/>
    <property type="evidence" value="ECO:0007669"/>
    <property type="project" value="InterPro"/>
</dbReference>
<keyword evidence="3" id="KW-1185">Reference proteome</keyword>
<dbReference type="Pfam" id="PF03009">
    <property type="entry name" value="GDPD"/>
    <property type="match status" value="1"/>
</dbReference>
<name>C0VYH2_9ACTO</name>
<sequence length="262" mass="29170">MTYPHIIAHRGMSSLAPENTMAAFAACIDYGVKSFEFDVDIIGDGSLICIHDDSLDRTTTGKGGYYNLDYSAIRKLDAGKWFSDTYTFERIPELASVIELMNKSQLDANLEIKPCQGGHVLREKLIQHIAVALRELDPQRRLVISSFDPELLWMAAKAMPERNFAALTETNHDEPLLEQVQMWLDIAATFPETGATLQAMHVDNEGLTAEAVKMMKDAGYKVRVWTVNDPARAAELAEWGVDAIFTDKAQDFPESDRAVSGI</sequence>
<dbReference type="Gene3D" id="3.20.20.190">
    <property type="entry name" value="Phosphatidylinositol (PI) phosphodiesterase"/>
    <property type="match status" value="1"/>
</dbReference>
<dbReference type="eggNOG" id="COG0584">
    <property type="taxonomic scope" value="Bacteria"/>
</dbReference>
<accession>C0VYH2</accession>
<feature type="domain" description="GP-PDE" evidence="1">
    <location>
        <begin position="4"/>
        <end position="256"/>
    </location>
</feature>
<dbReference type="GO" id="GO:0006629">
    <property type="term" value="P:lipid metabolic process"/>
    <property type="evidence" value="ECO:0007669"/>
    <property type="project" value="InterPro"/>
</dbReference>
<dbReference type="AlphaFoldDB" id="C0VYH2"/>
<dbReference type="InterPro" id="IPR017946">
    <property type="entry name" value="PLC-like_Pdiesterase_TIM-brl"/>
</dbReference>
<dbReference type="PANTHER" id="PTHR46211:SF1">
    <property type="entry name" value="GLYCEROPHOSPHODIESTER PHOSPHODIESTERASE, CYTOPLASMIC"/>
    <property type="match status" value="1"/>
</dbReference>
<dbReference type="EMBL" id="ACFG01000004">
    <property type="protein sequence ID" value="EEH64475.1"/>
    <property type="molecule type" value="Genomic_DNA"/>
</dbReference>
<protein>
    <submittedName>
        <fullName evidence="2">Glycerophosphodiester phosphodiesterase family protein</fullName>
    </submittedName>
</protein>
<evidence type="ECO:0000313" key="3">
    <source>
        <dbReference type="Proteomes" id="UP000010301"/>
    </source>
</evidence>
<dbReference type="SUPFAM" id="SSF51695">
    <property type="entry name" value="PLC-like phosphodiesterases"/>
    <property type="match status" value="1"/>
</dbReference>
<reference evidence="2 3" key="1">
    <citation type="submission" date="2009-01" db="EMBL/GenBank/DDBJ databases">
        <authorList>
            <person name="Qin X."/>
            <person name="Bachman B."/>
            <person name="Battles P."/>
            <person name="Bell A."/>
            <person name="Bess C."/>
            <person name="Bickham C."/>
            <person name="Chaboub L."/>
            <person name="Chen D."/>
            <person name="Coyle M."/>
            <person name="Deiros D.R."/>
            <person name="Dinh H."/>
            <person name="Forbes L."/>
            <person name="Fowler G."/>
            <person name="Francisco L."/>
            <person name="Fu Q."/>
            <person name="Gubbala S."/>
            <person name="Hale W."/>
            <person name="Han Y."/>
            <person name="Hemphill L."/>
            <person name="Highlander S.K."/>
            <person name="Hirani K."/>
            <person name="Hogues M."/>
            <person name="Jackson L."/>
            <person name="Jakkamsetti A."/>
            <person name="Javaid M."/>
            <person name="Jiang H."/>
            <person name="Korchina V."/>
            <person name="Kovar C."/>
            <person name="Lara F."/>
            <person name="Lee S."/>
            <person name="Mata R."/>
            <person name="Mathew T."/>
            <person name="Moen C."/>
            <person name="Morales K."/>
            <person name="Munidasa M."/>
            <person name="Nazareth L."/>
            <person name="Ngo R."/>
            <person name="Nguyen L."/>
            <person name="Okwuonu G."/>
            <person name="Ongeri F."/>
            <person name="Patil S."/>
            <person name="Petrosino J."/>
            <person name="Pham C."/>
            <person name="Pham P."/>
            <person name="Pu L.-L."/>
            <person name="Puazo M."/>
            <person name="Raj R."/>
            <person name="Reid J."/>
            <person name="Rouhana J."/>
            <person name="Saada N."/>
            <person name="Shang Y."/>
            <person name="Simmons D."/>
            <person name="Thornton R."/>
            <person name="Warren J."/>
            <person name="Weissenberger G."/>
            <person name="Zhang J."/>
            <person name="Zhang L."/>
            <person name="Zhou C."/>
            <person name="Zhu D."/>
            <person name="Muzny D."/>
            <person name="Worley K."/>
            <person name="Gibbs R."/>
        </authorList>
    </citation>
    <scope>NUCLEOTIDE SEQUENCE [LARGE SCALE GENOMIC DNA]</scope>
    <source>
        <strain evidence="2 3">DSM 15436</strain>
    </source>
</reference>
<comment type="caution">
    <text evidence="2">The sequence shown here is derived from an EMBL/GenBank/DDBJ whole genome shotgun (WGS) entry which is preliminary data.</text>
</comment>
<evidence type="ECO:0000313" key="2">
    <source>
        <dbReference type="EMBL" id="EEH64475.1"/>
    </source>
</evidence>
<dbReference type="STRING" id="525245.HMPREF0044_0212"/>